<proteinExistence type="predicted"/>
<feature type="transmembrane region" description="Helical" evidence="1">
    <location>
        <begin position="12"/>
        <end position="34"/>
    </location>
</feature>
<evidence type="ECO:0000313" key="3">
    <source>
        <dbReference type="Proteomes" id="UP000608024"/>
    </source>
</evidence>
<dbReference type="EMBL" id="BNBT01000081">
    <property type="protein sequence ID" value="GHE73594.1"/>
    <property type="molecule type" value="Genomic_DNA"/>
</dbReference>
<sequence>MKGPSVSGRRQIKLWGTVSLVAAALVGVAVWLMWPSSEPVVSLPARVCDEALPTGAPAALLPRTGKDYYESVVGSVEFNAPHDPAEPSPACNFSGGGRHITVEHDRHFNDKSLAIRAADEAKEAVAEEAQLPGRAPLSLGRSYGYAWKHGAVLLLNCRDEGEEGVIKVNVYDWKKFASEDSDAKAFGELAADTLRMATKSVYRCDHRSALPGGPPRLGRPREG</sequence>
<dbReference type="AlphaFoldDB" id="A0A918ZVZ0"/>
<organism evidence="2 3">
    <name type="scientific">Streptomyces longispororuber</name>
    <dbReference type="NCBI Taxonomy" id="68230"/>
    <lineage>
        <taxon>Bacteria</taxon>
        <taxon>Bacillati</taxon>
        <taxon>Actinomycetota</taxon>
        <taxon>Actinomycetes</taxon>
        <taxon>Kitasatosporales</taxon>
        <taxon>Streptomycetaceae</taxon>
        <taxon>Streptomyces</taxon>
    </lineage>
</organism>
<gene>
    <name evidence="2" type="ORF">GCM10018785_47140</name>
</gene>
<evidence type="ECO:0000313" key="2">
    <source>
        <dbReference type="EMBL" id="GHE73594.1"/>
    </source>
</evidence>
<keyword evidence="1" id="KW-0472">Membrane</keyword>
<reference evidence="2" key="2">
    <citation type="submission" date="2020-09" db="EMBL/GenBank/DDBJ databases">
        <authorList>
            <person name="Sun Q."/>
            <person name="Ohkuma M."/>
        </authorList>
    </citation>
    <scope>NUCLEOTIDE SEQUENCE</scope>
    <source>
        <strain evidence="2">JCM 4784</strain>
    </source>
</reference>
<evidence type="ECO:0000256" key="1">
    <source>
        <dbReference type="SAM" id="Phobius"/>
    </source>
</evidence>
<keyword evidence="1" id="KW-0812">Transmembrane</keyword>
<dbReference type="RefSeq" id="WP_190138011.1">
    <property type="nucleotide sequence ID" value="NZ_BNBT01000081.1"/>
</dbReference>
<reference evidence="2" key="1">
    <citation type="journal article" date="2014" name="Int. J. Syst. Evol. Microbiol.">
        <title>Complete genome sequence of Corynebacterium casei LMG S-19264T (=DSM 44701T), isolated from a smear-ripened cheese.</title>
        <authorList>
            <consortium name="US DOE Joint Genome Institute (JGI-PGF)"/>
            <person name="Walter F."/>
            <person name="Albersmeier A."/>
            <person name="Kalinowski J."/>
            <person name="Ruckert C."/>
        </authorList>
    </citation>
    <scope>NUCLEOTIDE SEQUENCE</scope>
    <source>
        <strain evidence="2">JCM 4784</strain>
    </source>
</reference>
<keyword evidence="3" id="KW-1185">Reference proteome</keyword>
<protein>
    <recommendedName>
        <fullName evidence="4">DUF3558 domain-containing protein</fullName>
    </recommendedName>
</protein>
<evidence type="ECO:0008006" key="4">
    <source>
        <dbReference type="Google" id="ProtNLM"/>
    </source>
</evidence>
<dbReference type="Proteomes" id="UP000608024">
    <property type="component" value="Unassembled WGS sequence"/>
</dbReference>
<accession>A0A918ZVZ0</accession>
<name>A0A918ZVZ0_9ACTN</name>
<comment type="caution">
    <text evidence="2">The sequence shown here is derived from an EMBL/GenBank/DDBJ whole genome shotgun (WGS) entry which is preliminary data.</text>
</comment>
<keyword evidence="1" id="KW-1133">Transmembrane helix</keyword>